<evidence type="ECO:0000256" key="8">
    <source>
        <dbReference type="ARBA" id="ARBA00022801"/>
    </source>
</evidence>
<name>A0AAE0RLC5_9TELE</name>
<gene>
    <name evidence="14" type="ORF">QTP70_021756</name>
</gene>
<evidence type="ECO:0000259" key="13">
    <source>
        <dbReference type="PROSITE" id="PS50878"/>
    </source>
</evidence>
<evidence type="ECO:0000256" key="1">
    <source>
        <dbReference type="ARBA" id="ARBA00010879"/>
    </source>
</evidence>
<dbReference type="Pfam" id="PF00098">
    <property type="entry name" value="zf-CCHC"/>
    <property type="match status" value="1"/>
</dbReference>
<dbReference type="GO" id="GO:0003676">
    <property type="term" value="F:nucleic acid binding"/>
    <property type="evidence" value="ECO:0007669"/>
    <property type="project" value="InterPro"/>
</dbReference>
<dbReference type="InterPro" id="IPR043502">
    <property type="entry name" value="DNA/RNA_pol_sf"/>
</dbReference>
<accession>A0AAE0RLC5</accession>
<comment type="caution">
    <text evidence="14">The sequence shown here is derived from an EMBL/GenBank/DDBJ whole genome shotgun (WGS) entry which is preliminary data.</text>
</comment>
<evidence type="ECO:0000256" key="3">
    <source>
        <dbReference type="ARBA" id="ARBA00012493"/>
    </source>
</evidence>
<dbReference type="PROSITE" id="PS50878">
    <property type="entry name" value="RT_POL"/>
    <property type="match status" value="1"/>
</dbReference>
<dbReference type="EC" id="2.7.7.49" evidence="3"/>
<dbReference type="InterPro" id="IPR041373">
    <property type="entry name" value="RT_RNaseH"/>
</dbReference>
<evidence type="ECO:0000256" key="10">
    <source>
        <dbReference type="ARBA" id="ARBA00039658"/>
    </source>
</evidence>
<evidence type="ECO:0000256" key="5">
    <source>
        <dbReference type="ARBA" id="ARBA00022695"/>
    </source>
</evidence>
<dbReference type="CDD" id="cd09274">
    <property type="entry name" value="RNase_HI_RT_Ty3"/>
    <property type="match status" value="1"/>
</dbReference>
<keyword evidence="11" id="KW-0479">Metal-binding</keyword>
<proteinExistence type="inferred from homology"/>
<evidence type="ECO:0000256" key="7">
    <source>
        <dbReference type="ARBA" id="ARBA00022759"/>
    </source>
</evidence>
<keyword evidence="11" id="KW-0863">Zinc-finger</keyword>
<sequence length="841" mass="95178">MGRVPHWTKPRSPGGASISLSQFVATAIRLDNLWRQHQAGTQASAAAHPRVRTDYPDHREEVPEPMKLGRSRLAVLGHQPCGQMRLCYNCGASGHLSPRCPERPSSAQVGGSSLFFSLTVPVSLRFSDRCVPVSALIDSGAAVNLIDGALVEELGIPTFPCIPSLRIMAIDSQPIGEGYLKCQTELLEFQVGLFHHEQLAFYVTSSPANPVNLGFPWLRRHDPQISWRSGKLVRWSPTCLKECLREPVSRPCRTSCVEETTPAAHGHLPHPYVDFKKVFSEEGAARLPSHQVWDCAIDLLPNTSLPKGWIYPLSLPESKAMEDYIEGALAAGHIRPSMSPVAEGFFFVGKKDGGLRPCIDYWGLNAITVWYPYPLPLVPAALEQLRGARVFTKLDLRSAYNLVCIQKGNEWKTAFHTIHGHYEYCVMPFGLTNTPTVFQVLINGVFQDLLGKGVIAYIDDILVYSASMEDHVRQVREVLTRPQWHHLYVKLEKCKFHWTTVTFLGYMISHQGVEMDVVKVRSVTEWPAPATVHELQRFLGFANFYRRFIHNYSSVAGPLTSLLRGKPKRLAWMDQARMAFQQLKNCFTTAPILRHPDPDLPFVVEVDAFSSRLRVVLSQKLTAAEANYDVGNRELLAIKAALEEWCHWLEGAHHPFQVLTDHCNLEYLRGAKRLNTRQARWALFFTRFLFTVTYRPGSKNGKAYALSRQFEAASEPGQPDLILVATAILEPVQWDLVEEIRWAHTDEPPPPTGCPPTKLFVPQKLFELFVPFRPQVMQWVHEAPSSGHPGIRRSTQLIRCRFWWPSLDPDMEGYARACFRRGFWSPFQPLDAPGRPYRWIS</sequence>
<dbReference type="SUPFAM" id="SSF56672">
    <property type="entry name" value="DNA/RNA polymerases"/>
    <property type="match status" value="1"/>
</dbReference>
<dbReference type="InterPro" id="IPR021109">
    <property type="entry name" value="Peptidase_aspartic_dom_sf"/>
</dbReference>
<evidence type="ECO:0000256" key="11">
    <source>
        <dbReference type="PROSITE-ProRule" id="PRU00047"/>
    </source>
</evidence>
<dbReference type="Pfam" id="PF17921">
    <property type="entry name" value="Integrase_H2C2"/>
    <property type="match status" value="1"/>
</dbReference>
<keyword evidence="11" id="KW-0862">Zinc</keyword>
<dbReference type="GO" id="GO:0003964">
    <property type="term" value="F:RNA-directed DNA polymerase activity"/>
    <property type="evidence" value="ECO:0007669"/>
    <property type="project" value="UniProtKB-KW"/>
</dbReference>
<evidence type="ECO:0000256" key="2">
    <source>
        <dbReference type="ARBA" id="ARBA00012180"/>
    </source>
</evidence>
<dbReference type="Gene3D" id="4.10.60.10">
    <property type="entry name" value="Zinc finger, CCHC-type"/>
    <property type="match status" value="1"/>
</dbReference>
<evidence type="ECO:0000256" key="4">
    <source>
        <dbReference type="ARBA" id="ARBA00022679"/>
    </source>
</evidence>
<dbReference type="Pfam" id="PF17917">
    <property type="entry name" value="RT_RNaseH"/>
    <property type="match status" value="1"/>
</dbReference>
<keyword evidence="5" id="KW-0548">Nucleotidyltransferase</keyword>
<dbReference type="PANTHER" id="PTHR37984">
    <property type="entry name" value="PROTEIN CBG26694"/>
    <property type="match status" value="1"/>
</dbReference>
<evidence type="ECO:0000259" key="12">
    <source>
        <dbReference type="PROSITE" id="PS50158"/>
    </source>
</evidence>
<dbReference type="CDD" id="cd00303">
    <property type="entry name" value="retropepsin_like"/>
    <property type="match status" value="1"/>
</dbReference>
<dbReference type="AlphaFoldDB" id="A0AAE0RLC5"/>
<dbReference type="FunFam" id="3.30.70.270:FF:000020">
    <property type="entry name" value="Transposon Tf2-6 polyprotein-like Protein"/>
    <property type="match status" value="1"/>
</dbReference>
<dbReference type="InterPro" id="IPR050951">
    <property type="entry name" value="Retrovirus_Pol_polyprotein"/>
</dbReference>
<dbReference type="PANTHER" id="PTHR37984:SF5">
    <property type="entry name" value="PROTEIN NYNRIN-LIKE"/>
    <property type="match status" value="1"/>
</dbReference>
<dbReference type="GO" id="GO:0008270">
    <property type="term" value="F:zinc ion binding"/>
    <property type="evidence" value="ECO:0007669"/>
    <property type="project" value="UniProtKB-KW"/>
</dbReference>
<dbReference type="InterPro" id="IPR041588">
    <property type="entry name" value="Integrase_H2C2"/>
</dbReference>
<organism evidence="14 15">
    <name type="scientific">Hemibagrus guttatus</name>
    <dbReference type="NCBI Taxonomy" id="175788"/>
    <lineage>
        <taxon>Eukaryota</taxon>
        <taxon>Metazoa</taxon>
        <taxon>Chordata</taxon>
        <taxon>Craniata</taxon>
        <taxon>Vertebrata</taxon>
        <taxon>Euteleostomi</taxon>
        <taxon>Actinopterygii</taxon>
        <taxon>Neopterygii</taxon>
        <taxon>Teleostei</taxon>
        <taxon>Ostariophysi</taxon>
        <taxon>Siluriformes</taxon>
        <taxon>Bagridae</taxon>
        <taxon>Hemibagrus</taxon>
    </lineage>
</organism>
<evidence type="ECO:0000313" key="14">
    <source>
        <dbReference type="EMBL" id="KAK3556815.1"/>
    </source>
</evidence>
<dbReference type="GO" id="GO:0004523">
    <property type="term" value="F:RNA-DNA hybrid ribonuclease activity"/>
    <property type="evidence" value="ECO:0007669"/>
    <property type="project" value="UniProtKB-EC"/>
</dbReference>
<protein>
    <recommendedName>
        <fullName evidence="10">Gypsy retrotransposon integrase-like protein 1</fullName>
        <ecNumber evidence="3">2.7.7.49</ecNumber>
        <ecNumber evidence="2">3.1.26.4</ecNumber>
    </recommendedName>
</protein>
<dbReference type="SMART" id="SM00343">
    <property type="entry name" value="ZnF_C2HC"/>
    <property type="match status" value="1"/>
</dbReference>
<comment type="similarity">
    <text evidence="1">Belongs to the beta type-B retroviral polymerase family. HERV class-II K(HML-2) pol subfamily.</text>
</comment>
<dbReference type="InterPro" id="IPR043128">
    <property type="entry name" value="Rev_trsase/Diguanyl_cyclase"/>
</dbReference>
<keyword evidence="8" id="KW-0378">Hydrolase</keyword>
<evidence type="ECO:0000256" key="9">
    <source>
        <dbReference type="ARBA" id="ARBA00022918"/>
    </source>
</evidence>
<feature type="domain" description="Reverse transcriptase" evidence="13">
    <location>
        <begin position="329"/>
        <end position="508"/>
    </location>
</feature>
<dbReference type="EC" id="3.1.26.4" evidence="2"/>
<feature type="domain" description="CCHC-type" evidence="12">
    <location>
        <begin position="87"/>
        <end position="102"/>
    </location>
</feature>
<keyword evidence="6" id="KW-0540">Nuclease</keyword>
<keyword evidence="15" id="KW-1185">Reference proteome</keyword>
<dbReference type="InterPro" id="IPR001878">
    <property type="entry name" value="Znf_CCHC"/>
</dbReference>
<keyword evidence="4" id="KW-0808">Transferase</keyword>
<dbReference type="InterPro" id="IPR000477">
    <property type="entry name" value="RT_dom"/>
</dbReference>
<reference evidence="14" key="1">
    <citation type="submission" date="2023-06" db="EMBL/GenBank/DDBJ databases">
        <title>Male Hemibagrus guttatus genome.</title>
        <authorList>
            <person name="Bian C."/>
        </authorList>
    </citation>
    <scope>NUCLEOTIDE SEQUENCE</scope>
    <source>
        <strain evidence="14">Male_cb2023</strain>
        <tissue evidence="14">Muscle</tissue>
    </source>
</reference>
<evidence type="ECO:0000256" key="6">
    <source>
        <dbReference type="ARBA" id="ARBA00022722"/>
    </source>
</evidence>
<keyword evidence="7" id="KW-0255">Endonuclease</keyword>
<evidence type="ECO:0000313" key="15">
    <source>
        <dbReference type="Proteomes" id="UP001274896"/>
    </source>
</evidence>
<dbReference type="Pfam" id="PF00078">
    <property type="entry name" value="RVT_1"/>
    <property type="match status" value="1"/>
</dbReference>
<dbReference type="CDD" id="cd01647">
    <property type="entry name" value="RT_LTR"/>
    <property type="match status" value="1"/>
</dbReference>
<dbReference type="Gene3D" id="3.30.70.270">
    <property type="match status" value="2"/>
</dbReference>
<dbReference type="Gene3D" id="3.10.10.10">
    <property type="entry name" value="HIV Type 1 Reverse Transcriptase, subunit A, domain 1"/>
    <property type="match status" value="1"/>
</dbReference>
<keyword evidence="9" id="KW-0695">RNA-directed DNA polymerase</keyword>
<dbReference type="PROSITE" id="PS50158">
    <property type="entry name" value="ZF_CCHC"/>
    <property type="match status" value="1"/>
</dbReference>
<dbReference type="EMBL" id="JAUCMX010000001">
    <property type="protein sequence ID" value="KAK3556815.1"/>
    <property type="molecule type" value="Genomic_DNA"/>
</dbReference>
<dbReference type="Gene3D" id="2.40.70.10">
    <property type="entry name" value="Acid Proteases"/>
    <property type="match status" value="1"/>
</dbReference>
<dbReference type="Gene3D" id="1.10.340.70">
    <property type="match status" value="1"/>
</dbReference>
<dbReference type="Proteomes" id="UP001274896">
    <property type="component" value="Unassembled WGS sequence"/>
</dbReference>